<dbReference type="AlphaFoldDB" id="A0A5R9EBX6"/>
<dbReference type="InterPro" id="IPR011576">
    <property type="entry name" value="Pyridox_Oxase_N"/>
</dbReference>
<dbReference type="InterPro" id="IPR012349">
    <property type="entry name" value="Split_barrel_FMN-bd"/>
</dbReference>
<dbReference type="RefSeq" id="WP_138056966.1">
    <property type="nucleotide sequence ID" value="NZ_VAWE01000001.1"/>
</dbReference>
<keyword evidence="4" id="KW-1185">Reference proteome</keyword>
<evidence type="ECO:0000256" key="1">
    <source>
        <dbReference type="ARBA" id="ARBA00023002"/>
    </source>
</evidence>
<feature type="domain" description="Pyridoxamine 5'-phosphate oxidase N-terminal" evidence="2">
    <location>
        <begin position="7"/>
        <end position="118"/>
    </location>
</feature>
<dbReference type="GO" id="GO:0016627">
    <property type="term" value="F:oxidoreductase activity, acting on the CH-CH group of donors"/>
    <property type="evidence" value="ECO:0007669"/>
    <property type="project" value="TreeGrafter"/>
</dbReference>
<dbReference type="PANTHER" id="PTHR35176">
    <property type="entry name" value="HEME OXYGENASE HI_0854-RELATED"/>
    <property type="match status" value="1"/>
</dbReference>
<reference evidence="3 4" key="1">
    <citation type="submission" date="2019-05" db="EMBL/GenBank/DDBJ databases">
        <title>Streptomyces marianii sp. nov., a novel marine actinomycete from southern coast of India.</title>
        <authorList>
            <person name="Iniyan A.M."/>
            <person name="Wink J."/>
            <person name="Ramprasad E."/>
            <person name="Ramana C.V."/>
            <person name="Bunk B."/>
            <person name="Sproer C."/>
            <person name="Joseph F.-J.R.S."/>
            <person name="Vincent S.G.P."/>
        </authorList>
    </citation>
    <scope>NUCLEOTIDE SEQUENCE [LARGE SCALE GENOMIC DNA]</scope>
    <source>
        <strain evidence="3 4">ICN19</strain>
    </source>
</reference>
<evidence type="ECO:0000259" key="2">
    <source>
        <dbReference type="Pfam" id="PF01243"/>
    </source>
</evidence>
<evidence type="ECO:0000313" key="4">
    <source>
        <dbReference type="Proteomes" id="UP000305921"/>
    </source>
</evidence>
<evidence type="ECO:0000313" key="3">
    <source>
        <dbReference type="EMBL" id="TLQ47691.1"/>
    </source>
</evidence>
<comment type="caution">
    <text evidence="3">The sequence shown here is derived from an EMBL/GenBank/DDBJ whole genome shotgun (WGS) entry which is preliminary data.</text>
</comment>
<name>A0A5R9EBX6_9ACTN</name>
<organism evidence="3 4">
    <name type="scientific">Streptomyces marianii</name>
    <dbReference type="NCBI Taxonomy" id="1817406"/>
    <lineage>
        <taxon>Bacteria</taxon>
        <taxon>Bacillati</taxon>
        <taxon>Actinomycetota</taxon>
        <taxon>Actinomycetes</taxon>
        <taxon>Kitasatosporales</taxon>
        <taxon>Streptomycetaceae</taxon>
        <taxon>Streptomyces</taxon>
    </lineage>
</organism>
<dbReference type="PANTHER" id="PTHR35176:SF2">
    <property type="entry name" value="F420H(2)-DEPENDENT REDUCTASE RV1155"/>
    <property type="match status" value="1"/>
</dbReference>
<dbReference type="EMBL" id="VAWE01000001">
    <property type="protein sequence ID" value="TLQ47691.1"/>
    <property type="molecule type" value="Genomic_DNA"/>
</dbReference>
<dbReference type="Pfam" id="PF01243">
    <property type="entry name" value="PNPOx_N"/>
    <property type="match status" value="1"/>
</dbReference>
<gene>
    <name evidence="3" type="ORF">FEF34_36385</name>
</gene>
<dbReference type="Proteomes" id="UP000305921">
    <property type="component" value="Unassembled WGS sequence"/>
</dbReference>
<dbReference type="GO" id="GO:0005829">
    <property type="term" value="C:cytosol"/>
    <property type="evidence" value="ECO:0007669"/>
    <property type="project" value="TreeGrafter"/>
</dbReference>
<dbReference type="SUPFAM" id="SSF50475">
    <property type="entry name" value="FMN-binding split barrel"/>
    <property type="match status" value="1"/>
</dbReference>
<dbReference type="OrthoDB" id="9812086at2"/>
<dbReference type="Gene3D" id="2.30.110.10">
    <property type="entry name" value="Electron Transport, Fmn-binding Protein, Chain A"/>
    <property type="match status" value="1"/>
</dbReference>
<dbReference type="InterPro" id="IPR052019">
    <property type="entry name" value="F420H2_bilvrd_red/Heme_oxyg"/>
</dbReference>
<accession>A0A5R9EBX6</accession>
<dbReference type="GO" id="GO:0070967">
    <property type="term" value="F:coenzyme F420 binding"/>
    <property type="evidence" value="ECO:0007669"/>
    <property type="project" value="TreeGrafter"/>
</dbReference>
<dbReference type="NCBIfam" id="TIGR03668">
    <property type="entry name" value="Rv0121_F420"/>
    <property type="match status" value="1"/>
</dbReference>
<protein>
    <submittedName>
        <fullName evidence="3">TIGR03668 family PPOX class F420-dependent oxidoreductase</fullName>
    </submittedName>
</protein>
<keyword evidence="1" id="KW-0560">Oxidoreductase</keyword>
<dbReference type="InterPro" id="IPR019967">
    <property type="entry name" value="F420-dep_enz_PPOX_Rv0121"/>
</dbReference>
<sequence length="142" mass="15423">MPSLTSAEARERFAAARVARLATVGTAGRPRLVPVVFALDGDTVLTAVDHKPKATTRLRRLADIEAAPAVCLLADHYEEDWDRLWWVRADGEARVFPGAGRSPEAARCAALLTAKYEQYAGRPPAGPVILVDIVCWSGWRAS</sequence>
<proteinExistence type="predicted"/>